<evidence type="ECO:0000313" key="1">
    <source>
        <dbReference type="EMBL" id="PHQ36889.1"/>
    </source>
</evidence>
<sequence>MSNRSGRPARSVLLARLVAQHRVPRELVSDATIVTVEPFWQTLTVRPQLRPIRSFTRATFHRTTPVHSSEKRPVSARRFCYHEFADLASALFTPIHCRSPPICVRVKNAVRSISFNRSPNWD</sequence>
<proteinExistence type="predicted"/>
<accession>A0A2G1WE78</accession>
<dbReference type="AlphaFoldDB" id="A0A2G1WE78"/>
<evidence type="ECO:0000313" key="2">
    <source>
        <dbReference type="Proteomes" id="UP000225740"/>
    </source>
</evidence>
<comment type="caution">
    <text evidence="1">The sequence shown here is derived from an EMBL/GenBank/DDBJ whole genome shotgun (WGS) entry which is preliminary data.</text>
</comment>
<organism evidence="1 2">
    <name type="scientific">Rhodopirellula bahusiensis</name>
    <dbReference type="NCBI Taxonomy" id="2014065"/>
    <lineage>
        <taxon>Bacteria</taxon>
        <taxon>Pseudomonadati</taxon>
        <taxon>Planctomycetota</taxon>
        <taxon>Planctomycetia</taxon>
        <taxon>Pirellulales</taxon>
        <taxon>Pirellulaceae</taxon>
        <taxon>Rhodopirellula</taxon>
    </lineage>
</organism>
<gene>
    <name evidence="1" type="ORF">CEE69_00405</name>
</gene>
<name>A0A2G1WE78_9BACT</name>
<dbReference type="EMBL" id="NIZW01000001">
    <property type="protein sequence ID" value="PHQ36889.1"/>
    <property type="molecule type" value="Genomic_DNA"/>
</dbReference>
<protein>
    <submittedName>
        <fullName evidence="1">Uncharacterized protein</fullName>
    </submittedName>
</protein>
<dbReference type="Proteomes" id="UP000225740">
    <property type="component" value="Unassembled WGS sequence"/>
</dbReference>
<reference evidence="1 2" key="1">
    <citation type="submission" date="2017-06" db="EMBL/GenBank/DDBJ databases">
        <title>Description of Rhodopirellula bahusiensis sp. nov.</title>
        <authorList>
            <person name="Kizina J."/>
            <person name="Harder J."/>
        </authorList>
    </citation>
    <scope>NUCLEOTIDE SEQUENCE [LARGE SCALE GENOMIC DNA]</scope>
    <source>
        <strain evidence="1 2">SWK21</strain>
    </source>
</reference>
<keyword evidence="2" id="KW-1185">Reference proteome</keyword>